<dbReference type="Proteomes" id="UP001194580">
    <property type="component" value="Unassembled WGS sequence"/>
</dbReference>
<feature type="region of interest" description="Disordered" evidence="1">
    <location>
        <begin position="66"/>
        <end position="92"/>
    </location>
</feature>
<accession>A0AAD4H4D5</accession>
<feature type="compositionally biased region" description="Low complexity" evidence="1">
    <location>
        <begin position="278"/>
        <end position="324"/>
    </location>
</feature>
<feature type="compositionally biased region" description="Gly residues" evidence="1">
    <location>
        <begin position="832"/>
        <end position="843"/>
    </location>
</feature>
<keyword evidence="3" id="KW-1185">Reference proteome</keyword>
<feature type="region of interest" description="Disordered" evidence="1">
    <location>
        <begin position="741"/>
        <end position="787"/>
    </location>
</feature>
<reference evidence="2" key="1">
    <citation type="journal article" date="2020" name="Fungal Divers.">
        <title>Resolving the Mortierellaceae phylogeny through synthesis of multi-gene phylogenetics and phylogenomics.</title>
        <authorList>
            <person name="Vandepol N."/>
            <person name="Liber J."/>
            <person name="Desiro A."/>
            <person name="Na H."/>
            <person name="Kennedy M."/>
            <person name="Barry K."/>
            <person name="Grigoriev I.V."/>
            <person name="Miller A.N."/>
            <person name="O'Donnell K."/>
            <person name="Stajich J.E."/>
            <person name="Bonito G."/>
        </authorList>
    </citation>
    <scope>NUCLEOTIDE SEQUENCE</scope>
    <source>
        <strain evidence="2">NRRL 28262</strain>
    </source>
</reference>
<dbReference type="EMBL" id="JAAAIL010000833">
    <property type="protein sequence ID" value="KAG0272922.1"/>
    <property type="molecule type" value="Genomic_DNA"/>
</dbReference>
<feature type="compositionally biased region" description="Polar residues" evidence="1">
    <location>
        <begin position="447"/>
        <end position="482"/>
    </location>
</feature>
<feature type="region of interest" description="Disordered" evidence="1">
    <location>
        <begin position="594"/>
        <end position="669"/>
    </location>
</feature>
<feature type="compositionally biased region" description="Low complexity" evidence="1">
    <location>
        <begin position="380"/>
        <end position="411"/>
    </location>
</feature>
<sequence>MSSTSLSTVQLVAISNQKLNNDLYSNRSLSIHKRILVKNLLTFIYRIHPPMDWAQMQYQMQMMQLGQDGQDEEGESNDYSAEGGFGQPPPPPALGPTVGGPLIGREEQKGWMDRTLQAAGLADDDDDDNIPLQQAMVNKGYALSTAAATASGPNSTIAIATGTGIGPGTAFSPSLTSTASAITPVLPRPKSTELPQSLHSYLSTVFDVDWSVGLPNTEDLLFTQGSSTTTQATAGGSSASTMSTTTATAATTKMAKRKSITVASGLSSVVSSSFSQSSASSSSVASTSSSPRSSTTSTFSAHSTVSTASSVSSVGSIGGQKVSGPGAGTGAGWKQESSQYRPAVPSKDGLNISTTAAPGGNSLARKSSLPTTQSTRYNPNSSTILNGGNINSNNSNESTGSTVNNNSTLLSDGRKVPVRKASISKNSKPMLVPGRRSSLLQAPGAISTSINNNNLNGATSPTSPIPSRTNSASNLSPDTSRSGAGARSPSLSPTLLPMSASLSPPQTFSPASSSPSSPTLGPQLKPAFSRRTSSLPTERPKPAQRAPSSENTLASSSNSNGANNSHGLGSGSSTTTAVPQANIIGLPRPILSSSSSSASLLSSSPPTSLPSTSSSSSTTITSKPSSPSLTPLSRPSPTYMLKASKSSPCLVTGKDEDDNGQAHAMTSYTPPVPEQAYYNYIQQQQAAQQATSGTTSPYYQGATGGGGVGAVAIGDKAGGATSLTGSLSSGLKLLARTSSRRAGYDGGGAGSGKANISGPLQLLPDQDTSDYQQSGKQGYGQGQGYYQSHQSPYGGTAAAGGGARYAQSMSNVSVMSNSSVMTSATTATSLGSGKGSAGAGGDKPAGSSVGRWNSMKMILGLRVGNGGNSSSKG</sequence>
<dbReference type="AlphaFoldDB" id="A0AAD4H4D5"/>
<feature type="compositionally biased region" description="Low complexity" evidence="1">
    <location>
        <begin position="548"/>
        <end position="576"/>
    </location>
</feature>
<evidence type="ECO:0000313" key="3">
    <source>
        <dbReference type="Proteomes" id="UP001194580"/>
    </source>
</evidence>
<feature type="compositionally biased region" description="Low complexity" evidence="1">
    <location>
        <begin position="488"/>
        <end position="518"/>
    </location>
</feature>
<evidence type="ECO:0000256" key="1">
    <source>
        <dbReference type="SAM" id="MobiDB-lite"/>
    </source>
</evidence>
<evidence type="ECO:0000313" key="2">
    <source>
        <dbReference type="EMBL" id="KAG0272922.1"/>
    </source>
</evidence>
<proteinExistence type="predicted"/>
<protein>
    <submittedName>
        <fullName evidence="2">Uncharacterized protein</fullName>
    </submittedName>
</protein>
<feature type="region of interest" description="Disordered" evidence="1">
    <location>
        <begin position="447"/>
        <end position="576"/>
    </location>
</feature>
<feature type="compositionally biased region" description="Low complexity" evidence="1">
    <location>
        <begin position="594"/>
        <end position="638"/>
    </location>
</feature>
<comment type="caution">
    <text evidence="2">The sequence shown here is derived from an EMBL/GenBank/DDBJ whole genome shotgun (WGS) entry which is preliminary data.</text>
</comment>
<feature type="region of interest" description="Disordered" evidence="1">
    <location>
        <begin position="278"/>
        <end position="435"/>
    </location>
</feature>
<feature type="region of interest" description="Disordered" evidence="1">
    <location>
        <begin position="826"/>
        <end position="851"/>
    </location>
</feature>
<gene>
    <name evidence="2" type="ORF">BGZ95_011285</name>
</gene>
<name>A0AAD4H4D5_9FUNG</name>
<organism evidence="2 3">
    <name type="scientific">Linnemannia exigua</name>
    <dbReference type="NCBI Taxonomy" id="604196"/>
    <lineage>
        <taxon>Eukaryota</taxon>
        <taxon>Fungi</taxon>
        <taxon>Fungi incertae sedis</taxon>
        <taxon>Mucoromycota</taxon>
        <taxon>Mortierellomycotina</taxon>
        <taxon>Mortierellomycetes</taxon>
        <taxon>Mortierellales</taxon>
        <taxon>Mortierellaceae</taxon>
        <taxon>Linnemannia</taxon>
    </lineage>
</organism>
<feature type="compositionally biased region" description="Polar residues" evidence="1">
    <location>
        <begin position="364"/>
        <end position="379"/>
    </location>
</feature>